<dbReference type="PANTHER" id="PTHR48106:SF18">
    <property type="entry name" value="QUINONE OXIDOREDUCTASE PIG3"/>
    <property type="match status" value="1"/>
</dbReference>
<dbReference type="Pfam" id="PF00107">
    <property type="entry name" value="ADH_zinc_N"/>
    <property type="match status" value="1"/>
</dbReference>
<dbReference type="InterPro" id="IPR020843">
    <property type="entry name" value="ER"/>
</dbReference>
<dbReference type="PANTHER" id="PTHR48106">
    <property type="entry name" value="QUINONE OXIDOREDUCTASE PIG3-RELATED"/>
    <property type="match status" value="1"/>
</dbReference>
<evidence type="ECO:0000259" key="3">
    <source>
        <dbReference type="SMART" id="SM00829"/>
    </source>
</evidence>
<sequence>MAATMRAVVLTGPGPVENLVLRDPAVPEVRPGWVRIAVKAFGLNRSELHTRLGLAEGVTFPRVPGIEAVGVVDALDPADAESGLVVGRQVVTMMGNMGRTYDGGYAQYTLVPVDQVIGFVSDLPWDVIGAVPETLQTAYGSLTTGLDLRAGQSLLIRGGTSSVGLAAAALAKGIGATVLATTRRPGNVEVLRAQGVDHVLVDDGAVAAAVRALYPEGVDAALELVGTPTLPDTLAATRVHGTVCFTGMLSNEWIVPDFYPIGYLPKGVRLTAYGGESGDLPADVLQHHLDEIAAGRISLGPIHTYGLDDIRRAHTDMELGRAVGKLVGLTEG</sequence>
<dbReference type="InterPro" id="IPR013154">
    <property type="entry name" value="ADH-like_N"/>
</dbReference>
<keyword evidence="5" id="KW-1185">Reference proteome</keyword>
<evidence type="ECO:0000313" key="4">
    <source>
        <dbReference type="EMBL" id="GCD94479.1"/>
    </source>
</evidence>
<accession>A0A401YIY1</accession>
<dbReference type="GO" id="GO:0016651">
    <property type="term" value="F:oxidoreductase activity, acting on NAD(P)H"/>
    <property type="evidence" value="ECO:0007669"/>
    <property type="project" value="TreeGrafter"/>
</dbReference>
<gene>
    <name evidence="4" type="ORF">EHYA_02148</name>
</gene>
<dbReference type="EMBL" id="BIFH01000015">
    <property type="protein sequence ID" value="GCD94479.1"/>
    <property type="molecule type" value="Genomic_DNA"/>
</dbReference>
<reference evidence="4 5" key="1">
    <citation type="submission" date="2018-12" db="EMBL/GenBank/DDBJ databases">
        <title>Draft genome sequence of Embleya hyalina NBRC 13850T.</title>
        <authorList>
            <person name="Komaki H."/>
            <person name="Hosoyama A."/>
            <person name="Kimura A."/>
            <person name="Ichikawa N."/>
            <person name="Tamura T."/>
        </authorList>
    </citation>
    <scope>NUCLEOTIDE SEQUENCE [LARGE SCALE GENOMIC DNA]</scope>
    <source>
        <strain evidence="4 5">NBRC 13850</strain>
    </source>
</reference>
<dbReference type="AlphaFoldDB" id="A0A401YIY1"/>
<evidence type="ECO:0000313" key="5">
    <source>
        <dbReference type="Proteomes" id="UP000286931"/>
    </source>
</evidence>
<dbReference type="InterPro" id="IPR011032">
    <property type="entry name" value="GroES-like_sf"/>
</dbReference>
<dbReference type="GO" id="GO:0070402">
    <property type="term" value="F:NADPH binding"/>
    <property type="evidence" value="ECO:0007669"/>
    <property type="project" value="TreeGrafter"/>
</dbReference>
<dbReference type="Gene3D" id="3.90.180.10">
    <property type="entry name" value="Medium-chain alcohol dehydrogenases, catalytic domain"/>
    <property type="match status" value="1"/>
</dbReference>
<protein>
    <submittedName>
        <fullName evidence="4">NADPH:quinone reductase</fullName>
    </submittedName>
</protein>
<evidence type="ECO:0000256" key="2">
    <source>
        <dbReference type="ARBA" id="ARBA00023002"/>
    </source>
</evidence>
<dbReference type="SUPFAM" id="SSF51735">
    <property type="entry name" value="NAD(P)-binding Rossmann-fold domains"/>
    <property type="match status" value="1"/>
</dbReference>
<feature type="domain" description="Enoyl reductase (ER)" evidence="3">
    <location>
        <begin position="14"/>
        <end position="328"/>
    </location>
</feature>
<organism evidence="4 5">
    <name type="scientific">Embleya hyalina</name>
    <dbReference type="NCBI Taxonomy" id="516124"/>
    <lineage>
        <taxon>Bacteria</taxon>
        <taxon>Bacillati</taxon>
        <taxon>Actinomycetota</taxon>
        <taxon>Actinomycetes</taxon>
        <taxon>Kitasatosporales</taxon>
        <taxon>Streptomycetaceae</taxon>
        <taxon>Embleya</taxon>
    </lineage>
</organism>
<dbReference type="Proteomes" id="UP000286931">
    <property type="component" value="Unassembled WGS sequence"/>
</dbReference>
<comment type="caution">
    <text evidence="4">The sequence shown here is derived from an EMBL/GenBank/DDBJ whole genome shotgun (WGS) entry which is preliminary data.</text>
</comment>
<evidence type="ECO:0000256" key="1">
    <source>
        <dbReference type="ARBA" id="ARBA00022857"/>
    </source>
</evidence>
<dbReference type="SMART" id="SM00829">
    <property type="entry name" value="PKS_ER"/>
    <property type="match status" value="1"/>
</dbReference>
<keyword evidence="1" id="KW-0521">NADP</keyword>
<dbReference type="InterPro" id="IPR013149">
    <property type="entry name" value="ADH-like_C"/>
</dbReference>
<dbReference type="Pfam" id="PF08240">
    <property type="entry name" value="ADH_N"/>
    <property type="match status" value="1"/>
</dbReference>
<keyword evidence="2" id="KW-0560">Oxidoreductase</keyword>
<name>A0A401YIY1_9ACTN</name>
<proteinExistence type="predicted"/>
<dbReference type="InterPro" id="IPR036291">
    <property type="entry name" value="NAD(P)-bd_dom_sf"/>
</dbReference>
<dbReference type="SUPFAM" id="SSF50129">
    <property type="entry name" value="GroES-like"/>
    <property type="match status" value="1"/>
</dbReference>